<organism evidence="2 3">
    <name type="scientific">Trypanosoma cruzi Dm28c</name>
    <dbReference type="NCBI Taxonomy" id="1416333"/>
    <lineage>
        <taxon>Eukaryota</taxon>
        <taxon>Discoba</taxon>
        <taxon>Euglenozoa</taxon>
        <taxon>Kinetoplastea</taxon>
        <taxon>Metakinetoplastina</taxon>
        <taxon>Trypanosomatida</taxon>
        <taxon>Trypanosomatidae</taxon>
        <taxon>Trypanosoma</taxon>
        <taxon>Schizotrypanum</taxon>
    </lineage>
</organism>
<evidence type="ECO:0000256" key="1">
    <source>
        <dbReference type="SAM" id="MobiDB-lite"/>
    </source>
</evidence>
<feature type="region of interest" description="Disordered" evidence="1">
    <location>
        <begin position="28"/>
        <end position="122"/>
    </location>
</feature>
<sequence>MRAAGEAHRAVVMSVSVGVRVEQLGGKHTAPLTGRVQKKQLKEGRVEKKTVHSDCPESKKRRDRGCENKKIKENKPLKNEKNSPRPEVCKQQEKHKKQATTNQQQRKKRSKKVKTQDTKHRKLHRMAPVCMHQHIDMRPRKQLWACRAYECVWDACQVTDVGSKNMEHTAAQQKQMKQTHNHFLLIITQ</sequence>
<dbReference type="EMBL" id="AYLP01000161">
    <property type="protein sequence ID" value="ESS62782.1"/>
    <property type="molecule type" value="Genomic_DNA"/>
</dbReference>
<name>V5B9S4_TRYCR</name>
<dbReference type="VEuPathDB" id="TriTrypDB:TCDM_09522"/>
<dbReference type="Proteomes" id="UP000017861">
    <property type="component" value="Unassembled WGS sequence"/>
</dbReference>
<evidence type="ECO:0000313" key="3">
    <source>
        <dbReference type="Proteomes" id="UP000017861"/>
    </source>
</evidence>
<dbReference type="AlphaFoldDB" id="V5B9S4"/>
<feature type="compositionally biased region" description="Basic and acidic residues" evidence="1">
    <location>
        <begin position="40"/>
        <end position="92"/>
    </location>
</feature>
<comment type="caution">
    <text evidence="2">The sequence shown here is derived from an EMBL/GenBank/DDBJ whole genome shotgun (WGS) entry which is preliminary data.</text>
</comment>
<evidence type="ECO:0000313" key="2">
    <source>
        <dbReference type="EMBL" id="ESS62782.1"/>
    </source>
</evidence>
<feature type="compositionally biased region" description="Basic residues" evidence="1">
    <location>
        <begin position="105"/>
        <end position="122"/>
    </location>
</feature>
<accession>V5B9S4</accession>
<proteinExistence type="predicted"/>
<reference evidence="2 3" key="1">
    <citation type="journal article" date="2014" name="Genome Announc.">
        <title>Trypanosoma cruzi Clone Dm28c Draft Genome Sequence.</title>
        <authorList>
            <person name="Grisard E.C."/>
            <person name="Teixeira S.M."/>
            <person name="de Almeida L.G."/>
            <person name="Stoco P.H."/>
            <person name="Gerber A.L."/>
            <person name="Talavera-Lopez C."/>
            <person name="Lima O.C."/>
            <person name="Andersson B."/>
            <person name="de Vasconcelos A.T."/>
        </authorList>
    </citation>
    <scope>NUCLEOTIDE SEQUENCE [LARGE SCALE GENOMIC DNA]</scope>
    <source>
        <strain evidence="2 3">Dm28c</strain>
    </source>
</reference>
<protein>
    <submittedName>
        <fullName evidence="2">Uncharacterized protein</fullName>
    </submittedName>
</protein>
<gene>
    <name evidence="2" type="ORF">TCDM_09522</name>
</gene>